<evidence type="ECO:0000313" key="2">
    <source>
        <dbReference type="EMBL" id="MDQ0303996.1"/>
    </source>
</evidence>
<dbReference type="CDD" id="cd07178">
    <property type="entry name" value="terB_like_YebE"/>
    <property type="match status" value="1"/>
</dbReference>
<dbReference type="RefSeq" id="WP_307020823.1">
    <property type="nucleotide sequence ID" value="NZ_JAUSUI010000006.1"/>
</dbReference>
<name>A0ABU0BDV3_9HYPH</name>
<evidence type="ECO:0000256" key="1">
    <source>
        <dbReference type="SAM" id="MobiDB-lite"/>
    </source>
</evidence>
<organism evidence="2 3">
    <name type="scientific">Ancylobacter polymorphus</name>
    <dbReference type="NCBI Taxonomy" id="223390"/>
    <lineage>
        <taxon>Bacteria</taxon>
        <taxon>Pseudomonadati</taxon>
        <taxon>Pseudomonadota</taxon>
        <taxon>Alphaproteobacteria</taxon>
        <taxon>Hyphomicrobiales</taxon>
        <taxon>Xanthobacteraceae</taxon>
        <taxon>Ancylobacter</taxon>
    </lineage>
</organism>
<dbReference type="SUPFAM" id="SSF158682">
    <property type="entry name" value="TerB-like"/>
    <property type="match status" value="1"/>
</dbReference>
<reference evidence="2 3" key="1">
    <citation type="submission" date="2023-07" db="EMBL/GenBank/DDBJ databases">
        <title>Genomic Encyclopedia of Type Strains, Phase IV (KMG-IV): sequencing the most valuable type-strain genomes for metagenomic binning, comparative biology and taxonomic classification.</title>
        <authorList>
            <person name="Goeker M."/>
        </authorList>
    </citation>
    <scope>NUCLEOTIDE SEQUENCE [LARGE SCALE GENOMIC DNA]</scope>
    <source>
        <strain evidence="2 3">DSM 2457</strain>
    </source>
</reference>
<evidence type="ECO:0000313" key="3">
    <source>
        <dbReference type="Proteomes" id="UP001224682"/>
    </source>
</evidence>
<proteinExistence type="predicted"/>
<dbReference type="Proteomes" id="UP001224682">
    <property type="component" value="Unassembled WGS sequence"/>
</dbReference>
<dbReference type="InterPro" id="IPR029024">
    <property type="entry name" value="TerB-like"/>
</dbReference>
<comment type="caution">
    <text evidence="2">The sequence shown here is derived from an EMBL/GenBank/DDBJ whole genome shotgun (WGS) entry which is preliminary data.</text>
</comment>
<dbReference type="Gene3D" id="1.10.3680.10">
    <property type="entry name" value="TerB-like"/>
    <property type="match status" value="1"/>
</dbReference>
<gene>
    <name evidence="2" type="ORF">J2S75_003032</name>
</gene>
<dbReference type="EMBL" id="JAUSUI010000006">
    <property type="protein sequence ID" value="MDQ0303996.1"/>
    <property type="molecule type" value="Genomic_DNA"/>
</dbReference>
<protein>
    <submittedName>
        <fullName evidence="2">Uncharacterized membrane protein YebE (DUF533 family)</fullName>
    </submittedName>
</protein>
<sequence length="278" mass="28095">MFNSGNFDAKRLLDQFLTPQAGTQGQVPAQTNPLGGLLGGLAGSLGGGVTGSANAQPPGAGTAGAGDLMGRAKEYLGTNGGSLASGAAAGALVSLVLGSKGGRKMAGNAVKLGGLALVGTLAYKAYQNYQQGQKPQQTAAEPVPSQLPPAQSPFHPAQAERSHFDVTLLRTMIAASLADGHVDEAERAAISAKLGSAQLDEAERFLTQELGTPASPEALASEATSPEQAAEIYMTALLAIDADTTSERVFLARLATALKLDPALVPHLEASARAARAA</sequence>
<feature type="region of interest" description="Disordered" evidence="1">
    <location>
        <begin position="133"/>
        <end position="156"/>
    </location>
</feature>
<accession>A0ABU0BDV3</accession>
<keyword evidence="3" id="KW-1185">Reference proteome</keyword>
<dbReference type="Pfam" id="PF04391">
    <property type="entry name" value="DUF533"/>
    <property type="match status" value="1"/>
</dbReference>
<dbReference type="InterPro" id="IPR007486">
    <property type="entry name" value="YebE"/>
</dbReference>